<keyword evidence="4 6" id="KW-1133">Transmembrane helix</keyword>
<reference evidence="8 9" key="1">
    <citation type="submission" date="2019-08" db="EMBL/GenBank/DDBJ databases">
        <title>Five species of Acinetobacter isolated from floral nectar and animal pollinators.</title>
        <authorList>
            <person name="Hendry T.A."/>
        </authorList>
    </citation>
    <scope>NUCLEOTIDE SEQUENCE [LARGE SCALE GENOMIC DNA]</scope>
    <source>
        <strain evidence="8 9">MD18.27</strain>
    </source>
</reference>
<keyword evidence="2" id="KW-1003">Cell membrane</keyword>
<dbReference type="PANTHER" id="PTHR43124">
    <property type="entry name" value="PURINE EFFLUX PUMP PBUE"/>
    <property type="match status" value="1"/>
</dbReference>
<feature type="transmembrane region" description="Helical" evidence="6">
    <location>
        <begin position="12"/>
        <end position="36"/>
    </location>
</feature>
<feature type="transmembrane region" description="Helical" evidence="6">
    <location>
        <begin position="78"/>
        <end position="97"/>
    </location>
</feature>
<feature type="transmembrane region" description="Helical" evidence="6">
    <location>
        <begin position="339"/>
        <end position="356"/>
    </location>
</feature>
<feature type="transmembrane region" description="Helical" evidence="6">
    <location>
        <begin position="48"/>
        <end position="71"/>
    </location>
</feature>
<evidence type="ECO:0000313" key="9">
    <source>
        <dbReference type="Proteomes" id="UP001339883"/>
    </source>
</evidence>
<dbReference type="Gene3D" id="1.20.1250.20">
    <property type="entry name" value="MFS general substrate transporter like domains"/>
    <property type="match status" value="2"/>
</dbReference>
<evidence type="ECO:0000256" key="3">
    <source>
        <dbReference type="ARBA" id="ARBA00022692"/>
    </source>
</evidence>
<feature type="transmembrane region" description="Helical" evidence="6">
    <location>
        <begin position="208"/>
        <end position="228"/>
    </location>
</feature>
<dbReference type="InterPro" id="IPR020846">
    <property type="entry name" value="MFS_dom"/>
</dbReference>
<feature type="transmembrane region" description="Helical" evidence="6">
    <location>
        <begin position="165"/>
        <end position="187"/>
    </location>
</feature>
<feature type="transmembrane region" description="Helical" evidence="6">
    <location>
        <begin position="275"/>
        <end position="294"/>
    </location>
</feature>
<keyword evidence="3 6" id="KW-0812">Transmembrane</keyword>
<dbReference type="EMBL" id="VTDN01000007">
    <property type="protein sequence ID" value="MEB5477330.1"/>
    <property type="molecule type" value="Genomic_DNA"/>
</dbReference>
<comment type="caution">
    <text evidence="8">The sequence shown here is derived from an EMBL/GenBank/DDBJ whole genome shotgun (WGS) entry which is preliminary data.</text>
</comment>
<dbReference type="RefSeq" id="WP_325775710.1">
    <property type="nucleotide sequence ID" value="NZ_VTDN01000007.1"/>
</dbReference>
<dbReference type="Pfam" id="PF07690">
    <property type="entry name" value="MFS_1"/>
    <property type="match status" value="1"/>
</dbReference>
<sequence>MGDHTKPYSMFLVLLALALGGFCIGTTEFLAMGLIQEIANSLSISVPVAGHFISAYALGVLFGAPVFAILGARVPRKAFLLGLILFYGVANSITAFAQSYEAILFSRFVAGLPHGAYFGIASLVAAELAGPKRRATAVARMMLGLTVANVLGVPLATWIGQNFGWHAGFGFSATIALLTVIAIILCVPHVPTHNEASIRQELKGFKNVDMWLTLAVAAIGFGGIFAVYSYVSPILTHYTHLKTEMIPIVLAIWGVGMVCSNFIAGYFADKNNTKAIIGILVCSTLAFVLAFFMMSNVYTAVIALFFIGITVMGLAAPLQTRLMDVAGNAQSLAASLNHSAFNFANASGAFLGGLVLEHNLGWLSPFGVGICLSLGGLLIFFIALKVQKRKNEQLT</sequence>
<feature type="transmembrane region" description="Helical" evidence="6">
    <location>
        <begin position="248"/>
        <end position="268"/>
    </location>
</feature>
<dbReference type="SUPFAM" id="SSF103473">
    <property type="entry name" value="MFS general substrate transporter"/>
    <property type="match status" value="1"/>
</dbReference>
<comment type="subcellular location">
    <subcellularLocation>
        <location evidence="1">Cell membrane</location>
        <topology evidence="1">Multi-pass membrane protein</topology>
    </subcellularLocation>
</comment>
<accession>A0ABU6DTZ6</accession>
<name>A0ABU6DTZ6_9GAMM</name>
<dbReference type="InterPro" id="IPR036259">
    <property type="entry name" value="MFS_trans_sf"/>
</dbReference>
<dbReference type="InterPro" id="IPR050189">
    <property type="entry name" value="MFS_Efflux_Transporters"/>
</dbReference>
<evidence type="ECO:0000256" key="1">
    <source>
        <dbReference type="ARBA" id="ARBA00004651"/>
    </source>
</evidence>
<evidence type="ECO:0000256" key="2">
    <source>
        <dbReference type="ARBA" id="ARBA00022475"/>
    </source>
</evidence>
<feature type="transmembrane region" description="Helical" evidence="6">
    <location>
        <begin position="362"/>
        <end position="384"/>
    </location>
</feature>
<dbReference type="PANTHER" id="PTHR43124:SF3">
    <property type="entry name" value="CHLORAMPHENICOL EFFLUX PUMP RV0191"/>
    <property type="match status" value="1"/>
</dbReference>
<dbReference type="InterPro" id="IPR011701">
    <property type="entry name" value="MFS"/>
</dbReference>
<evidence type="ECO:0000256" key="5">
    <source>
        <dbReference type="ARBA" id="ARBA00023136"/>
    </source>
</evidence>
<protein>
    <submittedName>
        <fullName evidence="8">MFS transporter</fullName>
    </submittedName>
</protein>
<keyword evidence="5 6" id="KW-0472">Membrane</keyword>
<evidence type="ECO:0000256" key="6">
    <source>
        <dbReference type="SAM" id="Phobius"/>
    </source>
</evidence>
<dbReference type="Proteomes" id="UP001339883">
    <property type="component" value="Unassembled WGS sequence"/>
</dbReference>
<evidence type="ECO:0000256" key="4">
    <source>
        <dbReference type="ARBA" id="ARBA00022989"/>
    </source>
</evidence>
<organism evidence="8 9">
    <name type="scientific">Acinetobacter pollinis</name>
    <dbReference type="NCBI Taxonomy" id="2605270"/>
    <lineage>
        <taxon>Bacteria</taxon>
        <taxon>Pseudomonadati</taxon>
        <taxon>Pseudomonadota</taxon>
        <taxon>Gammaproteobacteria</taxon>
        <taxon>Moraxellales</taxon>
        <taxon>Moraxellaceae</taxon>
        <taxon>Acinetobacter</taxon>
    </lineage>
</organism>
<dbReference type="CDD" id="cd17324">
    <property type="entry name" value="MFS_NepI_like"/>
    <property type="match status" value="1"/>
</dbReference>
<keyword evidence="9" id="KW-1185">Reference proteome</keyword>
<feature type="domain" description="Major facilitator superfamily (MFS) profile" evidence="7">
    <location>
        <begin position="13"/>
        <end position="387"/>
    </location>
</feature>
<feature type="transmembrane region" description="Helical" evidence="6">
    <location>
        <begin position="103"/>
        <end position="126"/>
    </location>
</feature>
<feature type="transmembrane region" description="Helical" evidence="6">
    <location>
        <begin position="138"/>
        <end position="159"/>
    </location>
</feature>
<proteinExistence type="predicted"/>
<feature type="transmembrane region" description="Helical" evidence="6">
    <location>
        <begin position="300"/>
        <end position="318"/>
    </location>
</feature>
<evidence type="ECO:0000259" key="7">
    <source>
        <dbReference type="PROSITE" id="PS50850"/>
    </source>
</evidence>
<evidence type="ECO:0000313" key="8">
    <source>
        <dbReference type="EMBL" id="MEB5477330.1"/>
    </source>
</evidence>
<dbReference type="PROSITE" id="PS50850">
    <property type="entry name" value="MFS"/>
    <property type="match status" value="1"/>
</dbReference>
<gene>
    <name evidence="8" type="ORF">I2F25_09790</name>
</gene>